<evidence type="ECO:0000256" key="2">
    <source>
        <dbReference type="PIRSR" id="PIRSR006232-1"/>
    </source>
</evidence>
<feature type="domain" description="Pirin N-terminal" evidence="4">
    <location>
        <begin position="40"/>
        <end position="140"/>
    </location>
</feature>
<organism evidence="6 7">
    <name type="scientific">Chromohalobacter canadensis</name>
    <dbReference type="NCBI Taxonomy" id="141389"/>
    <lineage>
        <taxon>Bacteria</taxon>
        <taxon>Pseudomonadati</taxon>
        <taxon>Pseudomonadota</taxon>
        <taxon>Gammaproteobacteria</taxon>
        <taxon>Oceanospirillales</taxon>
        <taxon>Halomonadaceae</taxon>
        <taxon>Chromohalobacter</taxon>
    </lineage>
</organism>
<dbReference type="CDD" id="cd02247">
    <property type="entry name" value="cupin_pirin_C"/>
    <property type="match status" value="1"/>
</dbReference>
<feature type="binding site" evidence="2">
    <location>
        <position position="124"/>
    </location>
    <ligand>
        <name>Fe cation</name>
        <dbReference type="ChEBI" id="CHEBI:24875"/>
    </ligand>
</feature>
<dbReference type="InterPro" id="IPR011051">
    <property type="entry name" value="RmlC_Cupin_sf"/>
</dbReference>
<dbReference type="Gene3D" id="2.60.120.10">
    <property type="entry name" value="Jelly Rolls"/>
    <property type="match status" value="1"/>
</dbReference>
<evidence type="ECO:0000259" key="4">
    <source>
        <dbReference type="Pfam" id="PF02678"/>
    </source>
</evidence>
<dbReference type="InterPro" id="IPR003829">
    <property type="entry name" value="Pirin_N_dom"/>
</dbReference>
<gene>
    <name evidence="6" type="ORF">SAMN05421509_101332</name>
</gene>
<comment type="cofactor">
    <cofactor evidence="2">
        <name>Fe cation</name>
        <dbReference type="ChEBI" id="CHEBI:24875"/>
    </cofactor>
    <text evidence="2">Binds 1 Fe cation per subunit.</text>
</comment>
<keyword evidence="2" id="KW-0479">Metal-binding</keyword>
<accession>A0A285VEL4</accession>
<dbReference type="InterPro" id="IPR012093">
    <property type="entry name" value="Pirin"/>
</dbReference>
<dbReference type="InterPro" id="IPR014710">
    <property type="entry name" value="RmlC-like_jellyroll"/>
</dbReference>
<dbReference type="SUPFAM" id="SSF51182">
    <property type="entry name" value="RmlC-like cupins"/>
    <property type="match status" value="1"/>
</dbReference>
<dbReference type="AlphaFoldDB" id="A0A285VEL4"/>
<sequence length="316" mass="34985">MSNTEHRPHLYDSRECPVVDGHRLIQHLHARTADVGGIPVNRVMPQRGRRLIGAWCFLDHAGPATFTAGAGGMRVGPHPHTGLQTFTWMLAGELMHRDSLGNAQRIRPGELNLMTAGRGIAHTEESIPESGQLHAAQLWIALPHATRHTPPRFDHYPDLPRWTEQGTDVTLLMGDFQGREAPTHAFSPLVGLDIVSPDATQLTLPTRTDFEYGVLVLEGSLTIERDRFDTNEMAYLGSGLDEITLAMEAGTRALLLGGEPLNEDILIWWNFVGHSKAEIAEAQKEWEAGSDRFGDVPEFDGERIMPPPIPWKVTAN</sequence>
<dbReference type="Pfam" id="PF05726">
    <property type="entry name" value="Pirin_C"/>
    <property type="match status" value="1"/>
</dbReference>
<evidence type="ECO:0000259" key="5">
    <source>
        <dbReference type="Pfam" id="PF05726"/>
    </source>
</evidence>
<keyword evidence="2" id="KW-0408">Iron</keyword>
<dbReference type="GO" id="GO:0046872">
    <property type="term" value="F:metal ion binding"/>
    <property type="evidence" value="ECO:0007669"/>
    <property type="project" value="UniProtKB-KW"/>
</dbReference>
<evidence type="ECO:0000313" key="6">
    <source>
        <dbReference type="EMBL" id="SOC51536.1"/>
    </source>
</evidence>
<evidence type="ECO:0000256" key="1">
    <source>
        <dbReference type="ARBA" id="ARBA00008416"/>
    </source>
</evidence>
<comment type="similarity">
    <text evidence="1 3">Belongs to the pirin family.</text>
</comment>
<dbReference type="PIRSF" id="PIRSF006232">
    <property type="entry name" value="Pirin"/>
    <property type="match status" value="1"/>
</dbReference>
<evidence type="ECO:0000313" key="7">
    <source>
        <dbReference type="Proteomes" id="UP000219023"/>
    </source>
</evidence>
<dbReference type="CDD" id="cd02909">
    <property type="entry name" value="cupin_pirin_N"/>
    <property type="match status" value="1"/>
</dbReference>
<dbReference type="OrthoDB" id="9780903at2"/>
<feature type="domain" description="Pirin C-terminal" evidence="5">
    <location>
        <begin position="193"/>
        <end position="289"/>
    </location>
</feature>
<protein>
    <recommendedName>
        <fullName evidence="8">Pirin</fullName>
    </recommendedName>
</protein>
<dbReference type="InterPro" id="IPR008778">
    <property type="entry name" value="Pirin_C_dom"/>
</dbReference>
<feature type="binding site" evidence="2">
    <location>
        <position position="122"/>
    </location>
    <ligand>
        <name>Fe cation</name>
        <dbReference type="ChEBI" id="CHEBI:24875"/>
    </ligand>
</feature>
<feature type="binding site" evidence="2">
    <location>
        <position position="78"/>
    </location>
    <ligand>
        <name>Fe cation</name>
        <dbReference type="ChEBI" id="CHEBI:24875"/>
    </ligand>
</feature>
<dbReference type="Pfam" id="PF02678">
    <property type="entry name" value="Pirin"/>
    <property type="match status" value="1"/>
</dbReference>
<feature type="binding site" evidence="2">
    <location>
        <position position="80"/>
    </location>
    <ligand>
        <name>Fe cation</name>
        <dbReference type="ChEBI" id="CHEBI:24875"/>
    </ligand>
</feature>
<name>A0A285VEL4_9GAMM</name>
<dbReference type="Proteomes" id="UP000219023">
    <property type="component" value="Unassembled WGS sequence"/>
</dbReference>
<evidence type="ECO:0008006" key="8">
    <source>
        <dbReference type="Google" id="ProtNLM"/>
    </source>
</evidence>
<dbReference type="EMBL" id="OBQJ01000001">
    <property type="protein sequence ID" value="SOC51536.1"/>
    <property type="molecule type" value="Genomic_DNA"/>
</dbReference>
<dbReference type="PANTHER" id="PTHR13903">
    <property type="entry name" value="PIRIN-RELATED"/>
    <property type="match status" value="1"/>
</dbReference>
<dbReference type="RefSeq" id="WP_097021578.1">
    <property type="nucleotide sequence ID" value="NZ_OBQJ01000001.1"/>
</dbReference>
<proteinExistence type="inferred from homology"/>
<dbReference type="PANTHER" id="PTHR13903:SF8">
    <property type="entry name" value="PIRIN"/>
    <property type="match status" value="1"/>
</dbReference>
<evidence type="ECO:0000256" key="3">
    <source>
        <dbReference type="RuleBase" id="RU003457"/>
    </source>
</evidence>
<reference evidence="6 7" key="1">
    <citation type="submission" date="2017-08" db="EMBL/GenBank/DDBJ databases">
        <authorList>
            <person name="de Groot N.N."/>
        </authorList>
    </citation>
    <scope>NUCLEOTIDE SEQUENCE [LARGE SCALE GENOMIC DNA]</scope>
    <source>
        <strain evidence="6 7">USBA 855</strain>
    </source>
</reference>